<reference evidence="17 18" key="1">
    <citation type="journal article" date="2017" name="BMC Biol.">
        <title>Genomic innovations, transcriptional plasticity and gene loss underlying the evolution and divergence of two highly polyphagous and invasive Helicoverpa pest species.</title>
        <authorList>
            <person name="Pearce S.L."/>
            <person name="Clarke D.F."/>
            <person name="East P.D."/>
            <person name="Elfekih S."/>
            <person name="Gordon K.H."/>
            <person name="Jermiin L.S."/>
            <person name="McGaughran A."/>
            <person name="Oakeshott J.G."/>
            <person name="Papanikolaou A."/>
            <person name="Perera O.P."/>
            <person name="Rane R.V."/>
            <person name="Richards S."/>
            <person name="Tay W.T."/>
            <person name="Walsh T.K."/>
            <person name="Anderson A."/>
            <person name="Anderson C.J."/>
            <person name="Asgari S."/>
            <person name="Board P.G."/>
            <person name="Bretschneider A."/>
            <person name="Campbell P.M."/>
            <person name="Chertemps T."/>
            <person name="Christeller J.T."/>
            <person name="Coppin C.W."/>
            <person name="Downes S.J."/>
            <person name="Duan G."/>
            <person name="Farnsworth C.A."/>
            <person name="Good R.T."/>
            <person name="Han L.B."/>
            <person name="Han Y.C."/>
            <person name="Hatje K."/>
            <person name="Horne I."/>
            <person name="Huang Y.P."/>
            <person name="Hughes D.S."/>
            <person name="Jacquin-Joly E."/>
            <person name="James W."/>
            <person name="Jhangiani S."/>
            <person name="Kollmar M."/>
            <person name="Kuwar S.S."/>
            <person name="Li S."/>
            <person name="Liu N.Y."/>
            <person name="Maibeche M.T."/>
            <person name="Miller J.R."/>
            <person name="Montagne N."/>
            <person name="Perry T."/>
            <person name="Qu J."/>
            <person name="Song S.V."/>
            <person name="Sutton G.G."/>
            <person name="Vogel H."/>
            <person name="Walenz B.P."/>
            <person name="Xu W."/>
            <person name="Zhang H.J."/>
            <person name="Zou Z."/>
            <person name="Batterham P."/>
            <person name="Edwards O.R."/>
            <person name="Feyereisen R."/>
            <person name="Gibbs R.A."/>
            <person name="Heckel D.G."/>
            <person name="McGrath A."/>
            <person name="Robin C."/>
            <person name="Scherer S.E."/>
            <person name="Worley K.C."/>
            <person name="Wu Y.D."/>
        </authorList>
    </citation>
    <scope>NUCLEOTIDE SEQUENCE [LARGE SCALE GENOMIC DNA]</scope>
    <source>
        <strain evidence="17">Harm_GR_Male_#8</strain>
        <tissue evidence="17">Whole organism</tissue>
    </source>
</reference>
<evidence type="ECO:0000256" key="11">
    <source>
        <dbReference type="ARBA" id="ARBA00023303"/>
    </source>
</evidence>
<feature type="transmembrane region" description="Helical" evidence="15">
    <location>
        <begin position="910"/>
        <end position="930"/>
    </location>
</feature>
<protein>
    <recommendedName>
        <fullName evidence="16">Ion transport domain-containing protein</fullName>
    </recommendedName>
</protein>
<evidence type="ECO:0000256" key="5">
    <source>
        <dbReference type="ARBA" id="ARBA00022737"/>
    </source>
</evidence>
<evidence type="ECO:0000256" key="2">
    <source>
        <dbReference type="ARBA" id="ARBA00022448"/>
    </source>
</evidence>
<keyword evidence="11" id="KW-0407">Ion channel</keyword>
<feature type="repeat" description="ANK" evidence="12">
    <location>
        <begin position="566"/>
        <end position="598"/>
    </location>
</feature>
<evidence type="ECO:0000313" key="17">
    <source>
        <dbReference type="EMBL" id="PZC74608.1"/>
    </source>
</evidence>
<evidence type="ECO:0000256" key="7">
    <source>
        <dbReference type="ARBA" id="ARBA00023043"/>
    </source>
</evidence>
<evidence type="ECO:0000259" key="16">
    <source>
        <dbReference type="Pfam" id="PF00520"/>
    </source>
</evidence>
<keyword evidence="6 15" id="KW-1133">Transmembrane helix</keyword>
<dbReference type="GO" id="GO:0005216">
    <property type="term" value="F:monoatomic ion channel activity"/>
    <property type="evidence" value="ECO:0007669"/>
    <property type="project" value="InterPro"/>
</dbReference>
<feature type="region of interest" description="Disordered" evidence="14">
    <location>
        <begin position="58"/>
        <end position="86"/>
    </location>
</feature>
<evidence type="ECO:0000256" key="15">
    <source>
        <dbReference type="SAM" id="Phobius"/>
    </source>
</evidence>
<evidence type="ECO:0000256" key="9">
    <source>
        <dbReference type="ARBA" id="ARBA00023136"/>
    </source>
</evidence>
<feature type="domain" description="Ion transport" evidence="16">
    <location>
        <begin position="772"/>
        <end position="1007"/>
    </location>
</feature>
<dbReference type="Proteomes" id="UP000249218">
    <property type="component" value="Unassembled WGS sequence"/>
</dbReference>
<dbReference type="Pfam" id="PF00520">
    <property type="entry name" value="Ion_trans"/>
    <property type="match status" value="1"/>
</dbReference>
<evidence type="ECO:0000313" key="18">
    <source>
        <dbReference type="Proteomes" id="UP000249218"/>
    </source>
</evidence>
<dbReference type="SMART" id="SM00248">
    <property type="entry name" value="ANK"/>
    <property type="match status" value="13"/>
</dbReference>
<feature type="repeat" description="ANK" evidence="12">
    <location>
        <begin position="269"/>
        <end position="301"/>
    </location>
</feature>
<keyword evidence="4 15" id="KW-0812">Transmembrane</keyword>
<evidence type="ECO:0000256" key="1">
    <source>
        <dbReference type="ARBA" id="ARBA00004141"/>
    </source>
</evidence>
<feature type="transmembrane region" description="Helical" evidence="15">
    <location>
        <begin position="810"/>
        <end position="832"/>
    </location>
</feature>
<dbReference type="GO" id="GO:0034703">
    <property type="term" value="C:cation channel complex"/>
    <property type="evidence" value="ECO:0007669"/>
    <property type="project" value="UniProtKB-ARBA"/>
</dbReference>
<keyword evidence="9 15" id="KW-0472">Membrane</keyword>
<dbReference type="AlphaFoldDB" id="A0A2W1BIC4"/>
<dbReference type="Pfam" id="PF12796">
    <property type="entry name" value="Ank_2"/>
    <property type="match status" value="4"/>
</dbReference>
<name>A0A2W1BIC4_HELAM</name>
<feature type="transmembrane region" description="Helical" evidence="15">
    <location>
        <begin position="974"/>
        <end position="997"/>
    </location>
</feature>
<evidence type="ECO:0000256" key="8">
    <source>
        <dbReference type="ARBA" id="ARBA00023065"/>
    </source>
</evidence>
<feature type="repeat" description="ANK" evidence="12">
    <location>
        <begin position="603"/>
        <end position="625"/>
    </location>
</feature>
<accession>A0A2W1BIC4</accession>
<keyword evidence="7 12" id="KW-0040">ANK repeat</keyword>
<dbReference type="PROSITE" id="PS50297">
    <property type="entry name" value="ANK_REP_REGION"/>
    <property type="match status" value="8"/>
</dbReference>
<keyword evidence="10" id="KW-0325">Glycoprotein</keyword>
<dbReference type="PANTHER" id="PTHR47143:SF1">
    <property type="entry name" value="ION_TRANS DOMAIN-CONTAINING PROTEIN"/>
    <property type="match status" value="1"/>
</dbReference>
<dbReference type="InterPro" id="IPR036770">
    <property type="entry name" value="Ankyrin_rpt-contain_sf"/>
</dbReference>
<dbReference type="Pfam" id="PF00023">
    <property type="entry name" value="Ank"/>
    <property type="match status" value="1"/>
</dbReference>
<comment type="subcellular location">
    <subcellularLocation>
        <location evidence="1">Membrane</location>
        <topology evidence="1">Multi-pass membrane protein</topology>
    </subcellularLocation>
</comment>
<dbReference type="OrthoDB" id="5402602at2759"/>
<keyword evidence="5" id="KW-0677">Repeat</keyword>
<evidence type="ECO:0000256" key="4">
    <source>
        <dbReference type="ARBA" id="ARBA00022692"/>
    </source>
</evidence>
<organism evidence="17 18">
    <name type="scientific">Helicoverpa armigera</name>
    <name type="common">Cotton bollworm</name>
    <name type="synonym">Heliothis armigera</name>
    <dbReference type="NCBI Taxonomy" id="29058"/>
    <lineage>
        <taxon>Eukaryota</taxon>
        <taxon>Metazoa</taxon>
        <taxon>Ecdysozoa</taxon>
        <taxon>Arthropoda</taxon>
        <taxon>Hexapoda</taxon>
        <taxon>Insecta</taxon>
        <taxon>Pterygota</taxon>
        <taxon>Neoptera</taxon>
        <taxon>Endopterygota</taxon>
        <taxon>Lepidoptera</taxon>
        <taxon>Glossata</taxon>
        <taxon>Ditrysia</taxon>
        <taxon>Noctuoidea</taxon>
        <taxon>Noctuidae</taxon>
        <taxon>Heliothinae</taxon>
        <taxon>Helicoverpa</taxon>
    </lineage>
</organism>
<dbReference type="PROSITE" id="PS50088">
    <property type="entry name" value="ANK_REPEAT"/>
    <property type="match status" value="8"/>
</dbReference>
<dbReference type="InterPro" id="IPR052076">
    <property type="entry name" value="TRP_cation_channel"/>
</dbReference>
<evidence type="ECO:0000256" key="6">
    <source>
        <dbReference type="ARBA" id="ARBA00022989"/>
    </source>
</evidence>
<keyword evidence="3" id="KW-0716">Sensory transduction</keyword>
<dbReference type="SUPFAM" id="SSF48403">
    <property type="entry name" value="Ankyrin repeat"/>
    <property type="match status" value="2"/>
</dbReference>
<gene>
    <name evidence="17" type="primary">HaOG207626</name>
    <name evidence="17" type="ORF">B5X24_HaOG207626</name>
</gene>
<dbReference type="Gene3D" id="1.10.287.70">
    <property type="match status" value="1"/>
</dbReference>
<feature type="repeat" description="ANK" evidence="12">
    <location>
        <begin position="492"/>
        <end position="524"/>
    </location>
</feature>
<proteinExistence type="predicted"/>
<dbReference type="PANTHER" id="PTHR47143">
    <property type="entry name" value="TRANSIENT RECEPTOR POTENTIAL CATION CHANNEL PROTEIN PAINLESS"/>
    <property type="match status" value="1"/>
</dbReference>
<dbReference type="InterPro" id="IPR005821">
    <property type="entry name" value="Ion_trans_dom"/>
</dbReference>
<feature type="transmembrane region" description="Helical" evidence="15">
    <location>
        <begin position="844"/>
        <end position="864"/>
    </location>
</feature>
<feature type="repeat" description="ANK" evidence="12">
    <location>
        <begin position="177"/>
        <end position="209"/>
    </location>
</feature>
<feature type="repeat" description="ANK" evidence="12">
    <location>
        <begin position="456"/>
        <end position="488"/>
    </location>
</feature>
<keyword evidence="2" id="KW-0813">Transport</keyword>
<evidence type="ECO:0000256" key="12">
    <source>
        <dbReference type="PROSITE-ProRule" id="PRU00023"/>
    </source>
</evidence>
<keyword evidence="8" id="KW-0406">Ion transport</keyword>
<dbReference type="InterPro" id="IPR002110">
    <property type="entry name" value="Ankyrin_rpt"/>
</dbReference>
<feature type="repeat" description="ANK" evidence="12">
    <location>
        <begin position="637"/>
        <end position="669"/>
    </location>
</feature>
<dbReference type="EMBL" id="KZ150038">
    <property type="protein sequence ID" value="PZC74608.1"/>
    <property type="molecule type" value="Genomic_DNA"/>
</dbReference>
<evidence type="ECO:0000256" key="3">
    <source>
        <dbReference type="ARBA" id="ARBA00022606"/>
    </source>
</evidence>
<feature type="transmembrane region" description="Helical" evidence="15">
    <location>
        <begin position="770"/>
        <end position="795"/>
    </location>
</feature>
<dbReference type="PRINTS" id="PR01415">
    <property type="entry name" value="ANKYRIN"/>
</dbReference>
<feature type="repeat" description="ANK" evidence="12">
    <location>
        <begin position="349"/>
        <end position="381"/>
    </location>
</feature>
<dbReference type="Gene3D" id="1.25.40.20">
    <property type="entry name" value="Ankyrin repeat-containing domain"/>
    <property type="match status" value="4"/>
</dbReference>
<sequence length="1203" mass="135079">MPDIMEWKMDCKSCKKVASVFLEDIERGQDEATHPLLNPAERGDLRIRMQRPKQLGLVVGQGDPSRPPLTKLQMPDLTPSSVSSTVASTPILDSAANMSKPWRRGDRRLQRLNTELLEAIESHDLEEVEKLLNAGASPNATCRLGHVSACHTAALIGGDTLSLLIKFGAEKLRIDKLGRTPLHLAAWAGNARQVAVLLDFPEDIQERVGTESMSSETEEDVRKLCPLIKELTNVRCDLGEVDMTLPKPWKDNIDHECRDIVGSMPLFQPGWTPLHVATSCARKHCTRLLLAAGADPNITDVEGRTPLDVAGYAYYYDQDVNEKHLVEVIKMLLRAGGHFNTMKNSQLDNLDTPLHTAVEIESLDAIQELLDAGAAVTCLNRAGLTPLHVCVKKNLEEHLQLLANYDYMNANPLLAIVDVKDKEGHSVLQAAVEAAWVPGVCIALEAGADVTSKANDGETPIHSAAALGNLDVLNEILSIAKQRDALDYQNEEGETALFKAIIHGHLNCVKQILNEGANMKITLPGDVNILHVASDYGHLEVLRILLEFNETVTNALINSLTAADRRGFGPIHFAVYNNHGACVELLLSKMADIRLRTTCSPHKSSTPLHLAAVKNHVDIVKILLKFDKTTVHEVNSMGWFPLHTASHHGCRDVITLLLREGADLSGYTDGPKKYRRTAIDMIINNLSKPTEFMEDVFDSYISSNGQDLQDHTCQVTVDYGILMPTVCEMEQMKVIEALLKTGNRYGQRKLLVHPLVESFLFLKWKALLPFFYTIIGLYAIFLSSLTTFIVSVFFFRDTKEETPAWLDPAVWSYVVYATIALILIQELLYMNVKSSRYFLQLETWVKFGSLGFAVILPYTVVVVNLNDDEWPRHVATVALLLSWLEMMFLLSRFPNWGYYVLMFGKVASNVVKILLTFMFLVIGFSLSFMIQFRSQMPFDGPWAALVKTIVMMTSEFDYVSLFDEEHSKELATSLIIVRIIFLIFLILAAIVLMNLLVGVAVNDINDLEVLGNIRRLVKQVEFLGTLDTLVYNRIFNAILPKRLNTSLKNKRNVLSVMTLRPGKPRWRHSRALPSRIKDAIFTKAQMQQKQIEDEMGLQAFKTKLNDMHEAIMKINKEKEEKHEPEGPKVPEIDLPKSKTKYDEVAAQLHEIDDAVIEIKQQNKCYEEESKTAIEELNVKIDQVAVELEMIKQFLARLESKLGR</sequence>
<keyword evidence="18" id="KW-1185">Reference proteome</keyword>
<feature type="coiled-coil region" evidence="13">
    <location>
        <begin position="1148"/>
        <end position="1175"/>
    </location>
</feature>
<evidence type="ECO:0000256" key="10">
    <source>
        <dbReference type="ARBA" id="ARBA00023180"/>
    </source>
</evidence>
<evidence type="ECO:0000256" key="14">
    <source>
        <dbReference type="SAM" id="MobiDB-lite"/>
    </source>
</evidence>
<evidence type="ECO:0000256" key="13">
    <source>
        <dbReference type="SAM" id="Coils"/>
    </source>
</evidence>
<feature type="transmembrane region" description="Helical" evidence="15">
    <location>
        <begin position="870"/>
        <end position="890"/>
    </location>
</feature>
<keyword evidence="13" id="KW-0175">Coiled coil</keyword>